<proteinExistence type="predicted"/>
<dbReference type="Proteomes" id="UP000318041">
    <property type="component" value="Unassembled WGS sequence"/>
</dbReference>
<dbReference type="PROSITE" id="PS51257">
    <property type="entry name" value="PROKAR_LIPOPROTEIN"/>
    <property type="match status" value="1"/>
</dbReference>
<accession>A0A5C6LC86</accession>
<evidence type="ECO:0008006" key="3">
    <source>
        <dbReference type="Google" id="ProtNLM"/>
    </source>
</evidence>
<protein>
    <recommendedName>
        <fullName evidence="3">DUF4906 domain-containing protein</fullName>
    </recommendedName>
</protein>
<evidence type="ECO:0000313" key="1">
    <source>
        <dbReference type="EMBL" id="TWV73668.1"/>
    </source>
</evidence>
<sequence length="1061" mass="116561">MSLLKKKYMRCVKGIYIFFLLLSFISCELEDKIGRYTSGDNPVEVELMTRNVTLGGSESGVTLKRLRVIAVAKNSGKVEMNRRADLSDPSSSGLEHTGGVFKLYLRPGDYDLFVIGNETTGMNSALTGEPSLSEIKSVPVTLPVDTAEFVVCKHLNIRIRNAASSTPVTGEVSVDEGLTWNSAFSVELERIASKASLEIRKNTDEDIKIRQVTVKQLPSFSFLSPSAYPLSGGLTVTDTRSFSTPVSIAGEKDVPSGYPYTSVVQGKNSFILPEYIWDNTAGKGRASFMEIEAERNGASETWQILLGKSTDIPADYSLGRNTYYRYMLTVNPLNVDVNVSVEPWQNTAAYDTIPGAKIVFSRVNVGYSYASESVVTFTTKNLPPVSVSLSPVLYTYNSTGDPVSSKFDMTRTKINYSYDQDTGTGMGTLTIKRNKVSLADTLLLMAGGFAHTIAVEGVEFAGSNIYFDRVLEKFTFDDTPAPGCRAEHEKFQGASFYWGSLQGYNTGYNFLATRKSDRKWGYISTPVWISAFSVVGGDDENLILQKGLHDPKNLKGDICRFITQREWGPGNKKWRMPTLDELKLLGDGVRETTASTPGWGYISGSSSEGSTVIGNGIRTNNRYYLPANDNGFRGRYWSASAAISASARGLYFEYLSTSVQDWNTSSTVGVIRCVVDSENNYSKVYRVVYSNTDPLNQESHLYTVSPPALLNEGETIVLPALSTKFNDYEVREGNKVVTKYFHSGWLVNGRHFDFGDSYVAGADGVGSTEVEIIPEWTKFCKIEYVCTPPYPGAAFYSGFPSFPNDIHFVKPGERYSLSNVQVAVMSSPVKIAVGLLVNGTRYNWWDEIPVFSDIKVEPCWANVPESSFASTNLKLSNSGAIDATLIFASEGETGTLFLWDILRCNSVTLPGFTVNGVSIASPTVADYDRGRVIHSVSGLKRGVGDICRLVGIPLNEINAKLAAGILPDNGTWRLPTANELAALLHPFQDSSQGRVYSILNNTFFPYNAKYGTKDITYPTAEISIPHLPSIYAWGGLIRLGSRIAIRPYASTAETAIRCIRQ</sequence>
<gene>
    <name evidence="1" type="ORF">FSA08_11755</name>
</gene>
<dbReference type="EMBL" id="VOHY01000008">
    <property type="protein sequence ID" value="TWV73668.1"/>
    <property type="molecule type" value="Genomic_DNA"/>
</dbReference>
<reference evidence="1 2" key="1">
    <citation type="submission" date="2019-08" db="EMBL/GenBank/DDBJ databases">
        <title>Genome sequencing of Bacteroides fragilis Sample_iSURF_9.</title>
        <authorList>
            <person name="Chandler J.E."/>
            <person name="Ruoff K.L."/>
            <person name="Price C.E."/>
            <person name="Valls R.A."/>
            <person name="O'Toole G.A."/>
        </authorList>
    </citation>
    <scope>NUCLEOTIDE SEQUENCE [LARGE SCALE GENOMIC DNA]</scope>
    <source>
        <strain evidence="1 2">CFPLTA004_1B</strain>
    </source>
</reference>
<organism evidence="1 2">
    <name type="scientific">Bacteroides fragilis</name>
    <dbReference type="NCBI Taxonomy" id="817"/>
    <lineage>
        <taxon>Bacteria</taxon>
        <taxon>Pseudomonadati</taxon>
        <taxon>Bacteroidota</taxon>
        <taxon>Bacteroidia</taxon>
        <taxon>Bacteroidales</taxon>
        <taxon>Bacteroidaceae</taxon>
        <taxon>Bacteroides</taxon>
    </lineage>
</organism>
<evidence type="ECO:0000313" key="2">
    <source>
        <dbReference type="Proteomes" id="UP000318041"/>
    </source>
</evidence>
<dbReference type="AlphaFoldDB" id="A0A5C6LC86"/>
<name>A0A5C6LC86_BACFG</name>
<comment type="caution">
    <text evidence="1">The sequence shown here is derived from an EMBL/GenBank/DDBJ whole genome shotgun (WGS) entry which is preliminary data.</text>
</comment>